<organism evidence="1 2">
    <name type="scientific">Chrysochromulina tobinii</name>
    <dbReference type="NCBI Taxonomy" id="1460289"/>
    <lineage>
        <taxon>Eukaryota</taxon>
        <taxon>Haptista</taxon>
        <taxon>Haptophyta</taxon>
        <taxon>Prymnesiophyceae</taxon>
        <taxon>Prymnesiales</taxon>
        <taxon>Chrysochromulinaceae</taxon>
        <taxon>Chrysochromulina</taxon>
    </lineage>
</organism>
<sequence length="368" mass="39943">MPVDERADLAAAAVGNVMSTDRAEIVLVNGTDGRTSWEFAPAILPLLSVDAAVAEARRSRQPEADDALPISSAARIMRQEHEAAISSAAGASSSAEDRDGFEGEFEDTAAKMHPILRGVLIDDKVYEEATALVALLDCAALTSTRLVVRRPRMISLEGCAALRGAVDADRDVSRDSVDRMAQHQLNIKVERLIELIGRAETEALWRLADEVLEIQRAEATKRADASGQPMTAATAEVTEAADGGFYVDLFIRRYTRDTRPWIAFHHDVSNVTINVALSDDMGHEGGRLHVILDGRHTTIGRTEGEATAHTDDVMHAVSAMRSGVRYSLIMFFYKLRNEEGSIEYQTIPKRELDGTHAGAAPAVAVAIT</sequence>
<evidence type="ECO:0000313" key="1">
    <source>
        <dbReference type="EMBL" id="KOO28508.1"/>
    </source>
</evidence>
<reference evidence="2" key="1">
    <citation type="journal article" date="2015" name="PLoS Genet.">
        <title>Genome Sequence and Transcriptome Analyses of Chrysochromulina tobin: Metabolic Tools for Enhanced Algal Fitness in the Prominent Order Prymnesiales (Haptophyceae).</title>
        <authorList>
            <person name="Hovde B.T."/>
            <person name="Deodato C.R."/>
            <person name="Hunsperger H.M."/>
            <person name="Ryken S.A."/>
            <person name="Yost W."/>
            <person name="Jha R.K."/>
            <person name="Patterson J."/>
            <person name="Monnat R.J. Jr."/>
            <person name="Barlow S.B."/>
            <person name="Starkenburg S.R."/>
            <person name="Cattolico R.A."/>
        </authorList>
    </citation>
    <scope>NUCLEOTIDE SEQUENCE</scope>
    <source>
        <strain evidence="2">CCMP291</strain>
    </source>
</reference>
<gene>
    <name evidence="1" type="ORF">Ctob_012045</name>
</gene>
<comment type="caution">
    <text evidence="1">The sequence shown here is derived from an EMBL/GenBank/DDBJ whole genome shotgun (WGS) entry which is preliminary data.</text>
</comment>
<evidence type="ECO:0008006" key="3">
    <source>
        <dbReference type="Google" id="ProtNLM"/>
    </source>
</evidence>
<protein>
    <recommendedName>
        <fullName evidence="3">Fe2OG dioxygenase domain-containing protein</fullName>
    </recommendedName>
</protein>
<dbReference type="AlphaFoldDB" id="A0A0M0JQJ1"/>
<proteinExistence type="predicted"/>
<keyword evidence="2" id="KW-1185">Reference proteome</keyword>
<dbReference type="Proteomes" id="UP000037460">
    <property type="component" value="Unassembled WGS sequence"/>
</dbReference>
<name>A0A0M0JQJ1_9EUKA</name>
<dbReference type="OrthoDB" id="69177at2759"/>
<dbReference type="EMBL" id="JWZX01002560">
    <property type="protein sequence ID" value="KOO28508.1"/>
    <property type="molecule type" value="Genomic_DNA"/>
</dbReference>
<dbReference type="Gene3D" id="2.60.120.620">
    <property type="entry name" value="q2cbj1_9rhob like domain"/>
    <property type="match status" value="1"/>
</dbReference>
<evidence type="ECO:0000313" key="2">
    <source>
        <dbReference type="Proteomes" id="UP000037460"/>
    </source>
</evidence>
<accession>A0A0M0JQJ1</accession>